<evidence type="ECO:0000313" key="2">
    <source>
        <dbReference type="EMBL" id="KAF9489733.1"/>
    </source>
</evidence>
<feature type="region of interest" description="Disordered" evidence="1">
    <location>
        <begin position="142"/>
        <end position="198"/>
    </location>
</feature>
<evidence type="ECO:0000256" key="1">
    <source>
        <dbReference type="SAM" id="MobiDB-lite"/>
    </source>
</evidence>
<sequence length="198" mass="22212">MGAEYSTKLLATSIIITQLQSRTKASILVTNPYYMLYIPRRFLGATPRDIISRIADWASNCGTPTILYLRPYPEAGQPTGGPSTLAQHLSEVGCLDEILAQVTASPETRTSLSWRRISRELTRKLALYREVVAEKLKAREMRLANRPASSRPRDHRSKRRPSAGGLVGLVKSLQELRLAKQREHRVGDPSERQGCDQE</sequence>
<keyword evidence="3" id="KW-1185">Reference proteome</keyword>
<proteinExistence type="predicted"/>
<feature type="compositionally biased region" description="Basic and acidic residues" evidence="1">
    <location>
        <begin position="177"/>
        <end position="198"/>
    </location>
</feature>
<evidence type="ECO:0000313" key="3">
    <source>
        <dbReference type="Proteomes" id="UP000807025"/>
    </source>
</evidence>
<reference evidence="2" key="1">
    <citation type="submission" date="2020-11" db="EMBL/GenBank/DDBJ databases">
        <authorList>
            <consortium name="DOE Joint Genome Institute"/>
            <person name="Ahrendt S."/>
            <person name="Riley R."/>
            <person name="Andreopoulos W."/>
            <person name="Labutti K."/>
            <person name="Pangilinan J."/>
            <person name="Ruiz-Duenas F.J."/>
            <person name="Barrasa J.M."/>
            <person name="Sanchez-Garcia M."/>
            <person name="Camarero S."/>
            <person name="Miyauchi S."/>
            <person name="Serrano A."/>
            <person name="Linde D."/>
            <person name="Babiker R."/>
            <person name="Drula E."/>
            <person name="Ayuso-Fernandez I."/>
            <person name="Pacheco R."/>
            <person name="Padilla G."/>
            <person name="Ferreira P."/>
            <person name="Barriuso J."/>
            <person name="Kellner H."/>
            <person name="Castanera R."/>
            <person name="Alfaro M."/>
            <person name="Ramirez L."/>
            <person name="Pisabarro A.G."/>
            <person name="Kuo A."/>
            <person name="Tritt A."/>
            <person name="Lipzen A."/>
            <person name="He G."/>
            <person name="Yan M."/>
            <person name="Ng V."/>
            <person name="Cullen D."/>
            <person name="Martin F."/>
            <person name="Rosso M.-N."/>
            <person name="Henrissat B."/>
            <person name="Hibbett D."/>
            <person name="Martinez A.T."/>
            <person name="Grigoriev I.V."/>
        </authorList>
    </citation>
    <scope>NUCLEOTIDE SEQUENCE</scope>
    <source>
        <strain evidence="2">ATCC 90797</strain>
    </source>
</reference>
<accession>A0A9P5ZMF7</accession>
<dbReference type="EMBL" id="MU154662">
    <property type="protein sequence ID" value="KAF9489733.1"/>
    <property type="molecule type" value="Genomic_DNA"/>
</dbReference>
<dbReference type="Proteomes" id="UP000807025">
    <property type="component" value="Unassembled WGS sequence"/>
</dbReference>
<comment type="caution">
    <text evidence="2">The sequence shown here is derived from an EMBL/GenBank/DDBJ whole genome shotgun (WGS) entry which is preliminary data.</text>
</comment>
<organism evidence="2 3">
    <name type="scientific">Pleurotus eryngii</name>
    <name type="common">Boletus of the steppes</name>
    <dbReference type="NCBI Taxonomy" id="5323"/>
    <lineage>
        <taxon>Eukaryota</taxon>
        <taxon>Fungi</taxon>
        <taxon>Dikarya</taxon>
        <taxon>Basidiomycota</taxon>
        <taxon>Agaricomycotina</taxon>
        <taxon>Agaricomycetes</taxon>
        <taxon>Agaricomycetidae</taxon>
        <taxon>Agaricales</taxon>
        <taxon>Pleurotineae</taxon>
        <taxon>Pleurotaceae</taxon>
        <taxon>Pleurotus</taxon>
    </lineage>
</organism>
<gene>
    <name evidence="2" type="ORF">BDN71DRAFT_284584</name>
</gene>
<protein>
    <submittedName>
        <fullName evidence="2">Uncharacterized protein</fullName>
    </submittedName>
</protein>
<dbReference type="AlphaFoldDB" id="A0A9P5ZMF7"/>
<name>A0A9P5ZMF7_PLEER</name>